<dbReference type="PRINTS" id="PR00950">
    <property type="entry name" value="TYPE3IMSPROT"/>
</dbReference>
<keyword evidence="3" id="KW-1133">Transmembrane helix</keyword>
<name>A0ABX0PCG6_9BURK</name>
<keyword evidence="3" id="KW-0472">Membrane</keyword>
<keyword evidence="3" id="KW-0812">Transmembrane</keyword>
<dbReference type="InterPro" id="IPR029025">
    <property type="entry name" value="T3SS_substrate_exporter_C"/>
</dbReference>
<comment type="similarity">
    <text evidence="1">Belongs to the type III secretion exporter family.</text>
</comment>
<evidence type="ECO:0000256" key="2">
    <source>
        <dbReference type="SAM" id="MobiDB-lite"/>
    </source>
</evidence>
<feature type="transmembrane region" description="Helical" evidence="3">
    <location>
        <begin position="183"/>
        <end position="210"/>
    </location>
</feature>
<keyword evidence="5" id="KW-1185">Reference proteome</keyword>
<evidence type="ECO:0000256" key="3">
    <source>
        <dbReference type="SAM" id="Phobius"/>
    </source>
</evidence>
<dbReference type="PANTHER" id="PTHR30531">
    <property type="entry name" value="FLAGELLAR BIOSYNTHETIC PROTEIN FLHB"/>
    <property type="match status" value="1"/>
</dbReference>
<proteinExistence type="inferred from homology"/>
<protein>
    <submittedName>
        <fullName evidence="4">EscU/YscU/HrcU family type III secretion system export apparatus switch protein</fullName>
    </submittedName>
</protein>
<dbReference type="PANTHER" id="PTHR30531:SF14">
    <property type="entry name" value="SURFACE PRESENTATION OF ANTIGENS PROTEIN SPAS"/>
    <property type="match status" value="1"/>
</dbReference>
<feature type="transmembrane region" description="Helical" evidence="3">
    <location>
        <begin position="95"/>
        <end position="120"/>
    </location>
</feature>
<dbReference type="RefSeq" id="WP_166860092.1">
    <property type="nucleotide sequence ID" value="NZ_JAAQOM010000009.1"/>
</dbReference>
<comment type="caution">
    <text evidence="4">The sequence shown here is derived from an EMBL/GenBank/DDBJ whole genome shotgun (WGS) entry which is preliminary data.</text>
</comment>
<dbReference type="SUPFAM" id="SSF160544">
    <property type="entry name" value="EscU C-terminal domain-like"/>
    <property type="match status" value="1"/>
</dbReference>
<reference evidence="4 5" key="1">
    <citation type="submission" date="2020-03" db="EMBL/GenBank/DDBJ databases">
        <title>Genome sequence of strain Massilia sp. TW-1.</title>
        <authorList>
            <person name="Chaudhary D.K."/>
        </authorList>
    </citation>
    <scope>NUCLEOTIDE SEQUENCE [LARGE SCALE GENOMIC DNA]</scope>
    <source>
        <strain evidence="4 5">TW-1</strain>
    </source>
</reference>
<feature type="region of interest" description="Disordered" evidence="2">
    <location>
        <begin position="1"/>
        <end position="23"/>
    </location>
</feature>
<accession>A0ABX0PCG6</accession>
<feature type="transmembrane region" description="Helical" evidence="3">
    <location>
        <begin position="141"/>
        <end position="163"/>
    </location>
</feature>
<organism evidence="4 5">
    <name type="scientific">Telluria antibiotica</name>
    <dbReference type="NCBI Taxonomy" id="2717319"/>
    <lineage>
        <taxon>Bacteria</taxon>
        <taxon>Pseudomonadati</taxon>
        <taxon>Pseudomonadota</taxon>
        <taxon>Betaproteobacteria</taxon>
        <taxon>Burkholderiales</taxon>
        <taxon>Oxalobacteraceae</taxon>
        <taxon>Telluria group</taxon>
        <taxon>Telluria</taxon>
    </lineage>
</organism>
<dbReference type="Proteomes" id="UP000716322">
    <property type="component" value="Unassembled WGS sequence"/>
</dbReference>
<dbReference type="EMBL" id="JAAQOM010000009">
    <property type="protein sequence ID" value="NIA55057.1"/>
    <property type="molecule type" value="Genomic_DNA"/>
</dbReference>
<feature type="compositionally biased region" description="Basic and acidic residues" evidence="2">
    <location>
        <begin position="1"/>
        <end position="22"/>
    </location>
</feature>
<dbReference type="Pfam" id="PF01312">
    <property type="entry name" value="Bac_export_2"/>
    <property type="match status" value="1"/>
</dbReference>
<feature type="transmembrane region" description="Helical" evidence="3">
    <location>
        <begin position="30"/>
        <end position="47"/>
    </location>
</feature>
<evidence type="ECO:0000256" key="1">
    <source>
        <dbReference type="ARBA" id="ARBA00010690"/>
    </source>
</evidence>
<gene>
    <name evidence="4" type="ORF">HAV22_15580</name>
</gene>
<evidence type="ECO:0000313" key="5">
    <source>
        <dbReference type="Proteomes" id="UP000716322"/>
    </source>
</evidence>
<dbReference type="Gene3D" id="3.40.1690.10">
    <property type="entry name" value="secretion proteins EscU"/>
    <property type="match status" value="1"/>
</dbReference>
<sequence>MADQDADRSEQATEHKLDEARKKGSVAKSTDMISMAVLAGLAVWLYGNGWDTLRHGLRTQQKVLARAAERDWSTDAMAAWLGELLLDTLSLMAPLFLTLLVVAVLANIAQTGPIFSFFPLKPDLTRINPVTGLKKLFSLRVLFEAAKSLIKLAVLGMVLYTLVKGLIPGLVGLTTVDPKGYARLLLGMAGGLVLKLVLALLVIALLDMLYTRWDYAKRMRMSKRDVREESKNREGDPRIRARIRELRRDMLKRSRSVGKVASADVLITNPTRLAVALSYEHGVSGAPKVVAKGAGEVARTMRAMAAKHAIPIVQNKPLARALFREVDHDGYVPEKLYPQIAKIMVWVYSMREARRASGRTA</sequence>
<dbReference type="InterPro" id="IPR006135">
    <property type="entry name" value="T3SS_substrate_exporter"/>
</dbReference>
<evidence type="ECO:0000313" key="4">
    <source>
        <dbReference type="EMBL" id="NIA55057.1"/>
    </source>
</evidence>